<protein>
    <submittedName>
        <fullName evidence="1">Uncharacterized protein</fullName>
    </submittedName>
</protein>
<evidence type="ECO:0000313" key="1">
    <source>
        <dbReference type="EMBL" id="EFR30466.1"/>
    </source>
</evidence>
<dbReference type="EMBL" id="AENN01000018">
    <property type="protein sequence ID" value="EFR30466.1"/>
    <property type="molecule type" value="Genomic_DNA"/>
</dbReference>
<dbReference type="RefSeq" id="WP_006418989.1">
    <property type="nucleotide sequence ID" value="NZ_AENN01000018.1"/>
</dbReference>
<evidence type="ECO:0000313" key="2">
    <source>
        <dbReference type="Proteomes" id="UP000005990"/>
    </source>
</evidence>
<name>E4KRE2_9LACT</name>
<sequence>MSTLHIFKQSFWGKLQSKASMIENWHGLYPRDNRFTYTDATLILPKKR</sequence>
<organism evidence="1 2">
    <name type="scientific">Eremococcus coleocola ACS-139-V-Col8</name>
    <dbReference type="NCBI Taxonomy" id="908337"/>
    <lineage>
        <taxon>Bacteria</taxon>
        <taxon>Bacillati</taxon>
        <taxon>Bacillota</taxon>
        <taxon>Bacilli</taxon>
        <taxon>Lactobacillales</taxon>
        <taxon>Aerococcaceae</taxon>
        <taxon>Eremococcus</taxon>
    </lineage>
</organism>
<reference evidence="1 2" key="1">
    <citation type="submission" date="2010-10" db="EMBL/GenBank/DDBJ databases">
        <authorList>
            <person name="Durkin A.S."/>
            <person name="Madupu R."/>
            <person name="Torralba M."/>
            <person name="Gillis M."/>
            <person name="Methe B."/>
            <person name="Sutton G."/>
            <person name="Nelson K.E."/>
        </authorList>
    </citation>
    <scope>NUCLEOTIDE SEQUENCE [LARGE SCALE GENOMIC DNA]</scope>
    <source>
        <strain evidence="1 2">ACS-139-V-Col8</strain>
    </source>
</reference>
<keyword evidence="2" id="KW-1185">Reference proteome</keyword>
<dbReference type="STRING" id="908337.HMPREF9257_0442"/>
<accession>E4KRE2</accession>
<comment type="caution">
    <text evidence="1">The sequence shown here is derived from an EMBL/GenBank/DDBJ whole genome shotgun (WGS) entry which is preliminary data.</text>
</comment>
<proteinExistence type="predicted"/>
<gene>
    <name evidence="1" type="ORF">HMPREF9257_0442</name>
</gene>
<dbReference type="Proteomes" id="UP000005990">
    <property type="component" value="Unassembled WGS sequence"/>
</dbReference>
<dbReference type="AlphaFoldDB" id="E4KRE2"/>